<accession>F0ZJ81</accession>
<keyword evidence="3" id="KW-1185">Reference proteome</keyword>
<reference evidence="3" key="1">
    <citation type="journal article" date="2011" name="Genome Biol.">
        <title>Comparative genomics of the social amoebae Dictyostelium discoideum and Dictyostelium purpureum.</title>
        <authorList>
            <consortium name="US DOE Joint Genome Institute (JGI-PGF)"/>
            <person name="Sucgang R."/>
            <person name="Kuo A."/>
            <person name="Tian X."/>
            <person name="Salerno W."/>
            <person name="Parikh A."/>
            <person name="Feasley C.L."/>
            <person name="Dalin E."/>
            <person name="Tu H."/>
            <person name="Huang E."/>
            <person name="Barry K."/>
            <person name="Lindquist E."/>
            <person name="Shapiro H."/>
            <person name="Bruce D."/>
            <person name="Schmutz J."/>
            <person name="Salamov A."/>
            <person name="Fey P."/>
            <person name="Gaudet P."/>
            <person name="Anjard C."/>
            <person name="Babu M.M."/>
            <person name="Basu S."/>
            <person name="Bushmanova Y."/>
            <person name="van der Wel H."/>
            <person name="Katoh-Kurasawa M."/>
            <person name="Dinh C."/>
            <person name="Coutinho P.M."/>
            <person name="Saito T."/>
            <person name="Elias M."/>
            <person name="Schaap P."/>
            <person name="Kay R.R."/>
            <person name="Henrissat B."/>
            <person name="Eichinger L."/>
            <person name="Rivero F."/>
            <person name="Putnam N.H."/>
            <person name="West C.M."/>
            <person name="Loomis W.F."/>
            <person name="Chisholm R.L."/>
            <person name="Shaulsky G."/>
            <person name="Strassmann J.E."/>
            <person name="Queller D.C."/>
            <person name="Kuspa A."/>
            <person name="Grigoriev I.V."/>
        </authorList>
    </citation>
    <scope>NUCLEOTIDE SEQUENCE [LARGE SCALE GENOMIC DNA]</scope>
    <source>
        <strain evidence="3">QSDP1</strain>
    </source>
</reference>
<dbReference type="GeneID" id="10500360"/>
<dbReference type="EMBL" id="GL871041">
    <property type="protein sequence ID" value="EGC35989.1"/>
    <property type="molecule type" value="Genomic_DNA"/>
</dbReference>
<organism evidence="2 3">
    <name type="scientific">Dictyostelium purpureum</name>
    <name type="common">Slime mold</name>
    <dbReference type="NCBI Taxonomy" id="5786"/>
    <lineage>
        <taxon>Eukaryota</taxon>
        <taxon>Amoebozoa</taxon>
        <taxon>Evosea</taxon>
        <taxon>Eumycetozoa</taxon>
        <taxon>Dictyostelia</taxon>
        <taxon>Dictyosteliales</taxon>
        <taxon>Dictyosteliaceae</taxon>
        <taxon>Dictyostelium</taxon>
    </lineage>
</organism>
<name>F0ZJ81_DICPU</name>
<proteinExistence type="predicted"/>
<dbReference type="Proteomes" id="UP000001064">
    <property type="component" value="Unassembled WGS sequence"/>
</dbReference>
<dbReference type="RefSeq" id="XP_003287490.1">
    <property type="nucleotide sequence ID" value="XM_003287442.1"/>
</dbReference>
<protein>
    <submittedName>
        <fullName evidence="2">Uncharacterized protein</fullName>
    </submittedName>
</protein>
<sequence length="151" mass="18326">MDKNSNIDFNTRGNANNNTYSDDNKDKKSPLYKENELFLNFQLQQILFNKLQFLYYDQLKHRSHQLILQKINEEFIDFYKTLLDLFRYLENHMQKHPLSKKNPVDNEYNQILIKVQNECNSIQNYLNKLYQEQKTIIEKIISIDLNNMELL</sequence>
<dbReference type="VEuPathDB" id="AmoebaDB:DICPUDRAFT_151587"/>
<evidence type="ECO:0000313" key="2">
    <source>
        <dbReference type="EMBL" id="EGC35989.1"/>
    </source>
</evidence>
<dbReference type="InParanoid" id="F0ZJ81"/>
<dbReference type="KEGG" id="dpp:DICPUDRAFT_151587"/>
<feature type="compositionally biased region" description="Polar residues" evidence="1">
    <location>
        <begin position="1"/>
        <end position="21"/>
    </location>
</feature>
<dbReference type="AlphaFoldDB" id="F0ZJ81"/>
<evidence type="ECO:0000313" key="3">
    <source>
        <dbReference type="Proteomes" id="UP000001064"/>
    </source>
</evidence>
<gene>
    <name evidence="2" type="ORF">DICPUDRAFT_151587</name>
</gene>
<evidence type="ECO:0000256" key="1">
    <source>
        <dbReference type="SAM" id="MobiDB-lite"/>
    </source>
</evidence>
<feature type="region of interest" description="Disordered" evidence="1">
    <location>
        <begin position="1"/>
        <end position="27"/>
    </location>
</feature>